<evidence type="ECO:0000259" key="14">
    <source>
        <dbReference type="PROSITE" id="PS50089"/>
    </source>
</evidence>
<keyword evidence="7 12" id="KW-0863">Zinc-finger</keyword>
<keyword evidence="4" id="KW-0808">Transferase</keyword>
<dbReference type="SUPFAM" id="SSF57850">
    <property type="entry name" value="RING/U-box"/>
    <property type="match status" value="1"/>
</dbReference>
<dbReference type="GO" id="GO:0016567">
    <property type="term" value="P:protein ubiquitination"/>
    <property type="evidence" value="ECO:0007669"/>
    <property type="project" value="TreeGrafter"/>
</dbReference>
<reference evidence="15" key="1">
    <citation type="submission" date="2020-05" db="EMBL/GenBank/DDBJ databases">
        <title>Phylogenomic resolution of chytrid fungi.</title>
        <authorList>
            <person name="Stajich J.E."/>
            <person name="Amses K."/>
            <person name="Simmons R."/>
            <person name="Seto K."/>
            <person name="Myers J."/>
            <person name="Bonds A."/>
            <person name="Quandt C.A."/>
            <person name="Barry K."/>
            <person name="Liu P."/>
            <person name="Grigoriev I."/>
            <person name="Longcore J.E."/>
            <person name="James T.Y."/>
        </authorList>
    </citation>
    <scope>NUCLEOTIDE SEQUENCE</scope>
    <source>
        <strain evidence="15">PLAUS21</strain>
    </source>
</reference>
<dbReference type="PANTHER" id="PTHR45977">
    <property type="entry name" value="TARGET OF ERK KINASE MPK-1"/>
    <property type="match status" value="1"/>
</dbReference>
<keyword evidence="16" id="KW-1185">Reference proteome</keyword>
<comment type="catalytic activity">
    <reaction evidence="1">
        <text>S-ubiquitinyl-[E2 ubiquitin-conjugating enzyme]-L-cysteine + [acceptor protein]-L-lysine = [E2 ubiquitin-conjugating enzyme]-L-cysteine + N(6)-ubiquitinyl-[acceptor protein]-L-lysine.</text>
        <dbReference type="EC" id="2.3.2.27"/>
    </reaction>
</comment>
<evidence type="ECO:0000256" key="11">
    <source>
        <dbReference type="ARBA" id="ARBA00023136"/>
    </source>
</evidence>
<name>A0AAD5UGJ1_9FUNG</name>
<protein>
    <recommendedName>
        <fullName evidence="3">RING-type E3 ubiquitin transferase</fullName>
        <ecNumber evidence="3">2.3.2.27</ecNumber>
    </recommendedName>
</protein>
<evidence type="ECO:0000313" key="15">
    <source>
        <dbReference type="EMBL" id="KAJ3257542.1"/>
    </source>
</evidence>
<evidence type="ECO:0000256" key="5">
    <source>
        <dbReference type="ARBA" id="ARBA00022692"/>
    </source>
</evidence>
<dbReference type="FunFam" id="3.30.40.10:FF:000388">
    <property type="entry name" value="Putative RING zinc finger domain superfamily protein"/>
    <property type="match status" value="1"/>
</dbReference>
<dbReference type="InterPro" id="IPR001841">
    <property type="entry name" value="Znf_RING"/>
</dbReference>
<proteinExistence type="predicted"/>
<evidence type="ECO:0000256" key="8">
    <source>
        <dbReference type="ARBA" id="ARBA00022786"/>
    </source>
</evidence>
<evidence type="ECO:0000256" key="6">
    <source>
        <dbReference type="ARBA" id="ARBA00022723"/>
    </source>
</evidence>
<dbReference type="Pfam" id="PF13639">
    <property type="entry name" value="zf-RING_2"/>
    <property type="match status" value="1"/>
</dbReference>
<dbReference type="Gene3D" id="3.30.40.10">
    <property type="entry name" value="Zinc/RING finger domain, C3HC4 (zinc finger)"/>
    <property type="match status" value="1"/>
</dbReference>
<comment type="caution">
    <text evidence="15">The sequence shown here is derived from an EMBL/GenBank/DDBJ whole genome shotgun (WGS) entry which is preliminary data.</text>
</comment>
<dbReference type="InterPro" id="IPR013083">
    <property type="entry name" value="Znf_RING/FYVE/PHD"/>
</dbReference>
<dbReference type="SMART" id="SM00184">
    <property type="entry name" value="RING"/>
    <property type="match status" value="1"/>
</dbReference>
<feature type="transmembrane region" description="Helical" evidence="13">
    <location>
        <begin position="112"/>
        <end position="131"/>
    </location>
</feature>
<accession>A0AAD5UGJ1</accession>
<evidence type="ECO:0000256" key="7">
    <source>
        <dbReference type="ARBA" id="ARBA00022771"/>
    </source>
</evidence>
<dbReference type="EC" id="2.3.2.27" evidence="3"/>
<organism evidence="15 16">
    <name type="scientific">Boothiomyces macroporosus</name>
    <dbReference type="NCBI Taxonomy" id="261099"/>
    <lineage>
        <taxon>Eukaryota</taxon>
        <taxon>Fungi</taxon>
        <taxon>Fungi incertae sedis</taxon>
        <taxon>Chytridiomycota</taxon>
        <taxon>Chytridiomycota incertae sedis</taxon>
        <taxon>Chytridiomycetes</taxon>
        <taxon>Rhizophydiales</taxon>
        <taxon>Terramycetaceae</taxon>
        <taxon>Boothiomyces</taxon>
    </lineage>
</organism>
<evidence type="ECO:0000313" key="16">
    <source>
        <dbReference type="Proteomes" id="UP001210925"/>
    </source>
</evidence>
<feature type="transmembrane region" description="Helical" evidence="13">
    <location>
        <begin position="143"/>
        <end position="168"/>
    </location>
</feature>
<sequence>MSCLTVSLSSFKVKPDTISKYDVAWCIFRDIGLFSWHTVLLYFAVTADSSEKQSIQASNIVGWLVIDNLITLVRLSLHPLQYIANQRMTSASIDFTWVDYFTPHFAICKMQLYQLLEFMTYFNWIFGAWIIRPSDVGTFVVEATYLEILIPLIVYAAFAFIYISAYFLNRISEGYCLPGLQFKYHGFPYCPEIGFDITRWRREGESVADYRVRARREYNAMNILVTQQPVNAFPMTTVDMKLTQEELDELKIVVYQKKNLQSVSKLTLVDDTPSNLQSVSRITLQEKLETVQEGTVLQVDKEVEPEENEKSTDETCAMCLEDYEDNDQLRELYCGHRYHSSCIDVYLLNQKRICPVCNADALGRPVTIVQVGVEREMSPEMEANLRRMNSNPILRYEPHGSFSRYDDNI</sequence>
<dbReference type="PROSITE" id="PS50089">
    <property type="entry name" value="ZF_RING_2"/>
    <property type="match status" value="1"/>
</dbReference>
<evidence type="ECO:0000256" key="4">
    <source>
        <dbReference type="ARBA" id="ARBA00022679"/>
    </source>
</evidence>
<keyword evidence="9" id="KW-0862">Zinc</keyword>
<keyword evidence="5 13" id="KW-0812">Transmembrane</keyword>
<dbReference type="PANTHER" id="PTHR45977:SF4">
    <property type="entry name" value="RING-TYPE DOMAIN-CONTAINING PROTEIN"/>
    <property type="match status" value="1"/>
</dbReference>
<evidence type="ECO:0000256" key="12">
    <source>
        <dbReference type="PROSITE-ProRule" id="PRU00175"/>
    </source>
</evidence>
<dbReference type="AlphaFoldDB" id="A0AAD5UGJ1"/>
<evidence type="ECO:0000256" key="9">
    <source>
        <dbReference type="ARBA" id="ARBA00022833"/>
    </source>
</evidence>
<dbReference type="GO" id="GO:0008270">
    <property type="term" value="F:zinc ion binding"/>
    <property type="evidence" value="ECO:0007669"/>
    <property type="project" value="UniProtKB-KW"/>
</dbReference>
<keyword evidence="8" id="KW-0833">Ubl conjugation pathway</keyword>
<comment type="subcellular location">
    <subcellularLocation>
        <location evidence="2">Membrane</location>
        <topology evidence="2">Multi-pass membrane protein</topology>
    </subcellularLocation>
</comment>
<gene>
    <name evidence="15" type="ORF">HK103_004451</name>
</gene>
<dbReference type="Proteomes" id="UP001210925">
    <property type="component" value="Unassembled WGS sequence"/>
</dbReference>
<feature type="domain" description="RING-type" evidence="14">
    <location>
        <begin position="316"/>
        <end position="358"/>
    </location>
</feature>
<evidence type="ECO:0000256" key="1">
    <source>
        <dbReference type="ARBA" id="ARBA00000900"/>
    </source>
</evidence>
<keyword evidence="11 13" id="KW-0472">Membrane</keyword>
<dbReference type="GO" id="GO:0061630">
    <property type="term" value="F:ubiquitin protein ligase activity"/>
    <property type="evidence" value="ECO:0007669"/>
    <property type="project" value="UniProtKB-EC"/>
</dbReference>
<keyword evidence="6" id="KW-0479">Metal-binding</keyword>
<evidence type="ECO:0000256" key="10">
    <source>
        <dbReference type="ARBA" id="ARBA00022989"/>
    </source>
</evidence>
<dbReference type="GO" id="GO:0016020">
    <property type="term" value="C:membrane"/>
    <property type="evidence" value="ECO:0007669"/>
    <property type="project" value="UniProtKB-SubCell"/>
</dbReference>
<dbReference type="EMBL" id="JADGKB010000037">
    <property type="protein sequence ID" value="KAJ3257542.1"/>
    <property type="molecule type" value="Genomic_DNA"/>
</dbReference>
<keyword evidence="10 13" id="KW-1133">Transmembrane helix</keyword>
<dbReference type="GO" id="GO:0006511">
    <property type="term" value="P:ubiquitin-dependent protein catabolic process"/>
    <property type="evidence" value="ECO:0007669"/>
    <property type="project" value="TreeGrafter"/>
</dbReference>
<evidence type="ECO:0000256" key="3">
    <source>
        <dbReference type="ARBA" id="ARBA00012483"/>
    </source>
</evidence>
<evidence type="ECO:0000256" key="13">
    <source>
        <dbReference type="SAM" id="Phobius"/>
    </source>
</evidence>
<evidence type="ECO:0000256" key="2">
    <source>
        <dbReference type="ARBA" id="ARBA00004141"/>
    </source>
</evidence>